<name>X1MWB2_9ZZZZ</name>
<dbReference type="EMBL" id="BARV01022268">
    <property type="protein sequence ID" value="GAI18955.1"/>
    <property type="molecule type" value="Genomic_DNA"/>
</dbReference>
<feature type="non-terminal residue" evidence="1">
    <location>
        <position position="1"/>
    </location>
</feature>
<comment type="caution">
    <text evidence="1">The sequence shown here is derived from an EMBL/GenBank/DDBJ whole genome shotgun (WGS) entry which is preliminary data.</text>
</comment>
<sequence length="56" mass="6708">VTPMNEKLLRKPRNVKINPEFLHKARIEALRARKSLGQWLEEAIDEKIEREEKNLK</sequence>
<dbReference type="AlphaFoldDB" id="X1MWB2"/>
<gene>
    <name evidence="1" type="ORF">S06H3_36730</name>
</gene>
<proteinExistence type="predicted"/>
<protein>
    <submittedName>
        <fullName evidence="1">Uncharacterized protein</fullName>
    </submittedName>
</protein>
<accession>X1MWB2</accession>
<organism evidence="1">
    <name type="scientific">marine sediment metagenome</name>
    <dbReference type="NCBI Taxonomy" id="412755"/>
    <lineage>
        <taxon>unclassified sequences</taxon>
        <taxon>metagenomes</taxon>
        <taxon>ecological metagenomes</taxon>
    </lineage>
</organism>
<evidence type="ECO:0000313" key="1">
    <source>
        <dbReference type="EMBL" id="GAI18955.1"/>
    </source>
</evidence>
<reference evidence="1" key="1">
    <citation type="journal article" date="2014" name="Front. Microbiol.">
        <title>High frequency of phylogenetically diverse reductive dehalogenase-homologous genes in deep subseafloor sedimentary metagenomes.</title>
        <authorList>
            <person name="Kawai M."/>
            <person name="Futagami T."/>
            <person name="Toyoda A."/>
            <person name="Takaki Y."/>
            <person name="Nishi S."/>
            <person name="Hori S."/>
            <person name="Arai W."/>
            <person name="Tsubouchi T."/>
            <person name="Morono Y."/>
            <person name="Uchiyama I."/>
            <person name="Ito T."/>
            <person name="Fujiyama A."/>
            <person name="Inagaki F."/>
            <person name="Takami H."/>
        </authorList>
    </citation>
    <scope>NUCLEOTIDE SEQUENCE</scope>
    <source>
        <strain evidence="1">Expedition CK06-06</strain>
    </source>
</reference>